<dbReference type="OrthoDB" id="9951676at2"/>
<protein>
    <submittedName>
        <fullName evidence="1">Uncharacterized protein</fullName>
    </submittedName>
</protein>
<keyword evidence="2" id="KW-1185">Reference proteome</keyword>
<reference evidence="1 2" key="1">
    <citation type="submission" date="2012-09" db="EMBL/GenBank/DDBJ databases">
        <title>Genome Sequence of Bacillus sp. DW5-4.</title>
        <authorList>
            <person name="Lai Q."/>
            <person name="Liu Y."/>
            <person name="Shao Z."/>
        </authorList>
    </citation>
    <scope>NUCLEOTIDE SEQUENCE [LARGE SCALE GENOMIC DNA]</scope>
    <source>
        <strain evidence="1 2">DW5-4</strain>
    </source>
</reference>
<accession>A0A081LAQ9</accession>
<comment type="caution">
    <text evidence="1">The sequence shown here is derived from an EMBL/GenBank/DDBJ whole genome shotgun (WGS) entry which is preliminary data.</text>
</comment>
<evidence type="ECO:0000313" key="2">
    <source>
        <dbReference type="Proteomes" id="UP000028091"/>
    </source>
</evidence>
<sequence>MKLAKGGSGIGKLSKLFKSIFFRRKVSFISHENDDVSKLSAPNQRNVCLKDEFFHDLLDSVIGAAYSVERRFTYVEVADLIRVDIAEFLCASAYHSSVRAKMKLLKRKAQLKGFFS</sequence>
<dbReference type="RefSeq" id="WP_034321470.1">
    <property type="nucleotide sequence ID" value="NZ_JOTP01000010.1"/>
</dbReference>
<evidence type="ECO:0000313" key="1">
    <source>
        <dbReference type="EMBL" id="KEP26335.1"/>
    </source>
</evidence>
<name>A0A081LAQ9_9BACI</name>
<dbReference type="Proteomes" id="UP000028091">
    <property type="component" value="Unassembled WGS sequence"/>
</dbReference>
<dbReference type="EMBL" id="JOTP01000010">
    <property type="protein sequence ID" value="KEP26335.1"/>
    <property type="molecule type" value="Genomic_DNA"/>
</dbReference>
<gene>
    <name evidence="1" type="ORF">BA70_02040</name>
</gene>
<organism evidence="1 2">
    <name type="scientific">Bacillus zhangzhouensis</name>
    <dbReference type="NCBI Taxonomy" id="1178540"/>
    <lineage>
        <taxon>Bacteria</taxon>
        <taxon>Bacillati</taxon>
        <taxon>Bacillota</taxon>
        <taxon>Bacilli</taxon>
        <taxon>Bacillales</taxon>
        <taxon>Bacillaceae</taxon>
        <taxon>Bacillus</taxon>
    </lineage>
</organism>
<proteinExistence type="predicted"/>
<dbReference type="AlphaFoldDB" id="A0A081LAQ9"/>